<organism evidence="1 2">
    <name type="scientific">Rangifer tarandus platyrhynchus</name>
    <name type="common">Svalbard reindeer</name>
    <dbReference type="NCBI Taxonomy" id="3082113"/>
    <lineage>
        <taxon>Eukaryota</taxon>
        <taxon>Metazoa</taxon>
        <taxon>Chordata</taxon>
        <taxon>Craniata</taxon>
        <taxon>Vertebrata</taxon>
        <taxon>Euteleostomi</taxon>
        <taxon>Mammalia</taxon>
        <taxon>Eutheria</taxon>
        <taxon>Laurasiatheria</taxon>
        <taxon>Artiodactyla</taxon>
        <taxon>Ruminantia</taxon>
        <taxon>Pecora</taxon>
        <taxon>Cervidae</taxon>
        <taxon>Odocoileinae</taxon>
        <taxon>Rangifer</taxon>
    </lineage>
</organism>
<accession>A0ACB0EM30</accession>
<reference evidence="1" key="1">
    <citation type="submission" date="2023-05" db="EMBL/GenBank/DDBJ databases">
        <authorList>
            <consortium name="ELIXIR-Norway"/>
        </authorList>
    </citation>
    <scope>NUCLEOTIDE SEQUENCE</scope>
</reference>
<protein>
    <submittedName>
        <fullName evidence="1">Uncharacterized protein</fullName>
    </submittedName>
</protein>
<proteinExistence type="predicted"/>
<name>A0ACB0EM30_RANTA</name>
<dbReference type="Proteomes" id="UP001162501">
    <property type="component" value="Chromosome 22"/>
</dbReference>
<dbReference type="EMBL" id="OX596106">
    <property type="protein sequence ID" value="CAI9701745.1"/>
    <property type="molecule type" value="Genomic_DNA"/>
</dbReference>
<evidence type="ECO:0000313" key="2">
    <source>
        <dbReference type="Proteomes" id="UP001162501"/>
    </source>
</evidence>
<evidence type="ECO:0000313" key="1">
    <source>
        <dbReference type="EMBL" id="CAI9701745.1"/>
    </source>
</evidence>
<gene>
    <name evidence="1" type="ORF">MRATA1EN3_LOCUS12958</name>
</gene>
<sequence length="100" mass="11065">MCHLLTWRCRARRAAAPTGQGKRWVASSAVPRDAIGLKEWSGNRVLPRGARSRRQGLGTESTRRGLLCRSPEDRCLQRGTEEKAGSSGFLLAFDTQLRLG</sequence>